<keyword evidence="2" id="KW-1185">Reference proteome</keyword>
<name>A0A3M7RA32_BRAPC</name>
<proteinExistence type="predicted"/>
<organism evidence="1 2">
    <name type="scientific">Brachionus plicatilis</name>
    <name type="common">Marine rotifer</name>
    <name type="synonym">Brachionus muelleri</name>
    <dbReference type="NCBI Taxonomy" id="10195"/>
    <lineage>
        <taxon>Eukaryota</taxon>
        <taxon>Metazoa</taxon>
        <taxon>Spiralia</taxon>
        <taxon>Gnathifera</taxon>
        <taxon>Rotifera</taxon>
        <taxon>Eurotatoria</taxon>
        <taxon>Monogononta</taxon>
        <taxon>Pseudotrocha</taxon>
        <taxon>Ploima</taxon>
        <taxon>Brachionidae</taxon>
        <taxon>Brachionus</taxon>
    </lineage>
</organism>
<comment type="caution">
    <text evidence="1">The sequence shown here is derived from an EMBL/GenBank/DDBJ whole genome shotgun (WGS) entry which is preliminary data.</text>
</comment>
<feature type="non-terminal residue" evidence="1">
    <location>
        <position position="1"/>
    </location>
</feature>
<evidence type="ECO:0000313" key="2">
    <source>
        <dbReference type="Proteomes" id="UP000276133"/>
    </source>
</evidence>
<sequence>CFTLNRRMDNITFFYPMTLKCYQKTREVLANYMNISKNMSHRMNLNDYIKNHQFDNISWSFQRAINSIPQNFIRIPQKNATGLVQTNIH</sequence>
<accession>A0A3M7RA32</accession>
<evidence type="ECO:0000313" key="1">
    <source>
        <dbReference type="EMBL" id="RNA20390.1"/>
    </source>
</evidence>
<gene>
    <name evidence="1" type="ORF">BpHYR1_007965</name>
</gene>
<reference evidence="1 2" key="1">
    <citation type="journal article" date="2018" name="Sci. Rep.">
        <title>Genomic signatures of local adaptation to the degree of environmental predictability in rotifers.</title>
        <authorList>
            <person name="Franch-Gras L."/>
            <person name="Hahn C."/>
            <person name="Garcia-Roger E.M."/>
            <person name="Carmona M.J."/>
            <person name="Serra M."/>
            <person name="Gomez A."/>
        </authorList>
    </citation>
    <scope>NUCLEOTIDE SEQUENCE [LARGE SCALE GENOMIC DNA]</scope>
    <source>
        <strain evidence="1">HYR1</strain>
    </source>
</reference>
<dbReference type="Proteomes" id="UP000276133">
    <property type="component" value="Unassembled WGS sequence"/>
</dbReference>
<dbReference type="EMBL" id="REGN01003862">
    <property type="protein sequence ID" value="RNA20390.1"/>
    <property type="molecule type" value="Genomic_DNA"/>
</dbReference>
<dbReference type="AlphaFoldDB" id="A0A3M7RA32"/>
<protein>
    <submittedName>
        <fullName evidence="1">Uncharacterized protein</fullName>
    </submittedName>
</protein>